<proteinExistence type="predicted"/>
<protein>
    <recommendedName>
        <fullName evidence="4">Helitron helicase-like domain-containing protein</fullName>
    </recommendedName>
</protein>
<dbReference type="EMBL" id="BQNB010013650">
    <property type="protein sequence ID" value="GJT18611.1"/>
    <property type="molecule type" value="Genomic_DNA"/>
</dbReference>
<keyword evidence="3" id="KW-1185">Reference proteome</keyword>
<evidence type="ECO:0000256" key="1">
    <source>
        <dbReference type="SAM" id="MobiDB-lite"/>
    </source>
</evidence>
<feature type="compositionally biased region" description="Polar residues" evidence="1">
    <location>
        <begin position="1"/>
        <end position="21"/>
    </location>
</feature>
<evidence type="ECO:0008006" key="4">
    <source>
        <dbReference type="Google" id="ProtNLM"/>
    </source>
</evidence>
<evidence type="ECO:0000313" key="2">
    <source>
        <dbReference type="EMBL" id="GJT18611.1"/>
    </source>
</evidence>
<dbReference type="Proteomes" id="UP001151760">
    <property type="component" value="Unassembled WGS sequence"/>
</dbReference>
<reference evidence="2" key="2">
    <citation type="submission" date="2022-01" db="EMBL/GenBank/DDBJ databases">
        <authorList>
            <person name="Yamashiro T."/>
            <person name="Shiraishi A."/>
            <person name="Satake H."/>
            <person name="Nakayama K."/>
        </authorList>
    </citation>
    <scope>NUCLEOTIDE SEQUENCE</scope>
</reference>
<name>A0ABQ5BV03_9ASTR</name>
<organism evidence="2 3">
    <name type="scientific">Tanacetum coccineum</name>
    <dbReference type="NCBI Taxonomy" id="301880"/>
    <lineage>
        <taxon>Eukaryota</taxon>
        <taxon>Viridiplantae</taxon>
        <taxon>Streptophyta</taxon>
        <taxon>Embryophyta</taxon>
        <taxon>Tracheophyta</taxon>
        <taxon>Spermatophyta</taxon>
        <taxon>Magnoliopsida</taxon>
        <taxon>eudicotyledons</taxon>
        <taxon>Gunneridae</taxon>
        <taxon>Pentapetalae</taxon>
        <taxon>asterids</taxon>
        <taxon>campanulids</taxon>
        <taxon>Asterales</taxon>
        <taxon>Asteraceae</taxon>
        <taxon>Asteroideae</taxon>
        <taxon>Anthemideae</taxon>
        <taxon>Anthemidinae</taxon>
        <taxon>Tanacetum</taxon>
    </lineage>
</organism>
<accession>A0ABQ5BV03</accession>
<comment type="caution">
    <text evidence="2">The sequence shown here is derived from an EMBL/GenBank/DDBJ whole genome shotgun (WGS) entry which is preliminary data.</text>
</comment>
<gene>
    <name evidence="2" type="ORF">Tco_0877317</name>
</gene>
<sequence length="200" mass="22513">MAEHFTTSRASSSRNQHSNLMGVNGEVDGSDVNVRFPPSLWCSVLVRGKGMCPEENVQPHFLQLCIFYTNNEVANRMRHFGREDGDGLKRDIVAELIEFLDNNIALVNDYVAGLYDAVMRGDIDGSDVGLRIILPQSFTGGPRLMSTGLRSSCVWSFPELMDADRPDIVDRVIERKFHIQSNSKSDVFRIVIRAFGFQKQ</sequence>
<evidence type="ECO:0000313" key="3">
    <source>
        <dbReference type="Proteomes" id="UP001151760"/>
    </source>
</evidence>
<feature type="region of interest" description="Disordered" evidence="1">
    <location>
        <begin position="1"/>
        <end position="22"/>
    </location>
</feature>
<reference evidence="2" key="1">
    <citation type="journal article" date="2022" name="Int. J. Mol. Sci.">
        <title>Draft Genome of Tanacetum Coccineum: Genomic Comparison of Closely Related Tanacetum-Family Plants.</title>
        <authorList>
            <person name="Yamashiro T."/>
            <person name="Shiraishi A."/>
            <person name="Nakayama K."/>
            <person name="Satake H."/>
        </authorList>
    </citation>
    <scope>NUCLEOTIDE SEQUENCE</scope>
</reference>